<evidence type="ECO:0000256" key="1">
    <source>
        <dbReference type="SAM" id="Phobius"/>
    </source>
</evidence>
<feature type="transmembrane region" description="Helical" evidence="1">
    <location>
        <begin position="6"/>
        <end position="26"/>
    </location>
</feature>
<protein>
    <submittedName>
        <fullName evidence="2">Uncharacterized protein</fullName>
    </submittedName>
</protein>
<sequence length="124" mass="13314">MVSQAVIGFVLLPAVLFILLLVLVLISDTLHYGIDFCSRSSCGPGTYFLLQLLSTLVQVIAIPVYLLLITLELILNFILSVMQTLSMLITVLLGYPLGLAVLLLTLGGCLYFDSIPTPLGDEGG</sequence>
<gene>
    <name evidence="2" type="ORF">CUNI_LOCUS21638</name>
</gene>
<name>A0A8S4A6B0_9EUPU</name>
<keyword evidence="1" id="KW-1133">Transmembrane helix</keyword>
<feature type="transmembrane region" description="Helical" evidence="1">
    <location>
        <begin position="88"/>
        <end position="112"/>
    </location>
</feature>
<reference evidence="2" key="1">
    <citation type="submission" date="2021-04" db="EMBL/GenBank/DDBJ databases">
        <authorList>
            <consortium name="Molecular Ecology Group"/>
        </authorList>
    </citation>
    <scope>NUCLEOTIDE SEQUENCE</scope>
</reference>
<keyword evidence="3" id="KW-1185">Reference proteome</keyword>
<evidence type="ECO:0000313" key="2">
    <source>
        <dbReference type="EMBL" id="CAG5136080.1"/>
    </source>
</evidence>
<organism evidence="2 3">
    <name type="scientific">Candidula unifasciata</name>
    <dbReference type="NCBI Taxonomy" id="100452"/>
    <lineage>
        <taxon>Eukaryota</taxon>
        <taxon>Metazoa</taxon>
        <taxon>Spiralia</taxon>
        <taxon>Lophotrochozoa</taxon>
        <taxon>Mollusca</taxon>
        <taxon>Gastropoda</taxon>
        <taxon>Heterobranchia</taxon>
        <taxon>Euthyneura</taxon>
        <taxon>Panpulmonata</taxon>
        <taxon>Eupulmonata</taxon>
        <taxon>Stylommatophora</taxon>
        <taxon>Helicina</taxon>
        <taxon>Helicoidea</taxon>
        <taxon>Geomitridae</taxon>
        <taxon>Candidula</taxon>
    </lineage>
</organism>
<feature type="transmembrane region" description="Helical" evidence="1">
    <location>
        <begin position="47"/>
        <end position="68"/>
    </location>
</feature>
<keyword evidence="1" id="KW-0812">Transmembrane</keyword>
<dbReference type="Proteomes" id="UP000678393">
    <property type="component" value="Unassembled WGS sequence"/>
</dbReference>
<comment type="caution">
    <text evidence="2">The sequence shown here is derived from an EMBL/GenBank/DDBJ whole genome shotgun (WGS) entry which is preliminary data.</text>
</comment>
<proteinExistence type="predicted"/>
<dbReference type="AlphaFoldDB" id="A0A8S4A6B0"/>
<accession>A0A8S4A6B0</accession>
<dbReference type="EMBL" id="CAJHNH020008487">
    <property type="protein sequence ID" value="CAG5136080.1"/>
    <property type="molecule type" value="Genomic_DNA"/>
</dbReference>
<evidence type="ECO:0000313" key="3">
    <source>
        <dbReference type="Proteomes" id="UP000678393"/>
    </source>
</evidence>
<keyword evidence="1" id="KW-0472">Membrane</keyword>